<dbReference type="Proteomes" id="UP001359559">
    <property type="component" value="Unassembled WGS sequence"/>
</dbReference>
<comment type="caution">
    <text evidence="1">The sequence shown here is derived from an EMBL/GenBank/DDBJ whole genome shotgun (WGS) entry which is preliminary data.</text>
</comment>
<organism evidence="1 2">
    <name type="scientific">Clitoria ternatea</name>
    <name type="common">Butterfly pea</name>
    <dbReference type="NCBI Taxonomy" id="43366"/>
    <lineage>
        <taxon>Eukaryota</taxon>
        <taxon>Viridiplantae</taxon>
        <taxon>Streptophyta</taxon>
        <taxon>Embryophyta</taxon>
        <taxon>Tracheophyta</taxon>
        <taxon>Spermatophyta</taxon>
        <taxon>Magnoliopsida</taxon>
        <taxon>eudicotyledons</taxon>
        <taxon>Gunneridae</taxon>
        <taxon>Pentapetalae</taxon>
        <taxon>rosids</taxon>
        <taxon>fabids</taxon>
        <taxon>Fabales</taxon>
        <taxon>Fabaceae</taxon>
        <taxon>Papilionoideae</taxon>
        <taxon>50 kb inversion clade</taxon>
        <taxon>NPAAA clade</taxon>
        <taxon>indigoferoid/millettioid clade</taxon>
        <taxon>Phaseoleae</taxon>
        <taxon>Clitoria</taxon>
    </lineage>
</organism>
<dbReference type="EMBL" id="JAYKXN010000003">
    <property type="protein sequence ID" value="KAK7301178.1"/>
    <property type="molecule type" value="Genomic_DNA"/>
</dbReference>
<evidence type="ECO:0000313" key="2">
    <source>
        <dbReference type="Proteomes" id="UP001359559"/>
    </source>
</evidence>
<dbReference type="AlphaFoldDB" id="A0AAN9JLG6"/>
<protein>
    <submittedName>
        <fullName evidence="1">Uncharacterized protein</fullName>
    </submittedName>
</protein>
<reference evidence="1 2" key="1">
    <citation type="submission" date="2024-01" db="EMBL/GenBank/DDBJ databases">
        <title>The genomes of 5 underutilized Papilionoideae crops provide insights into root nodulation and disease resistance.</title>
        <authorList>
            <person name="Yuan L."/>
        </authorList>
    </citation>
    <scope>NUCLEOTIDE SEQUENCE [LARGE SCALE GENOMIC DNA]</scope>
    <source>
        <strain evidence="1">LY-2023</strain>
        <tissue evidence="1">Leaf</tissue>
    </source>
</reference>
<keyword evidence="2" id="KW-1185">Reference proteome</keyword>
<sequence length="101" mass="11917">MCFRIAYFLNDTGISIICNWNIKDYILVSKLDVVVFVELQKSSWNSNKNVVMKKQNERKTQLGNGGVEQQWRPIKNFWYMLVMRDGGDCHFGHLKGMKKRE</sequence>
<gene>
    <name evidence="1" type="ORF">RJT34_12039</name>
</gene>
<name>A0AAN9JLG6_CLITE</name>
<accession>A0AAN9JLG6</accession>
<evidence type="ECO:0000313" key="1">
    <source>
        <dbReference type="EMBL" id="KAK7301178.1"/>
    </source>
</evidence>
<proteinExistence type="predicted"/>